<evidence type="ECO:0000313" key="3">
    <source>
        <dbReference type="EMBL" id="SFB96098.1"/>
    </source>
</evidence>
<feature type="non-terminal residue" evidence="3">
    <location>
        <position position="345"/>
    </location>
</feature>
<name>A0A1I1FEH8_9BACT</name>
<feature type="signal peptide" evidence="1">
    <location>
        <begin position="1"/>
        <end position="23"/>
    </location>
</feature>
<dbReference type="AlphaFoldDB" id="A0A1I1FEH8"/>
<accession>A0A1I1FEH8</accession>
<dbReference type="PROSITE" id="PS50853">
    <property type="entry name" value="FN3"/>
    <property type="match status" value="1"/>
</dbReference>
<sequence>MRHLKFYFPLLLLVLGLWNKSHAATTTPTLVSPSNNTTQWAGLTLDWNAVSSVHGYQVQWDTLPDFSSAVQRKVTKLYINTSSSNTDTEQLLTNLYFGKIYYWRVRAYVTADTSAWSQMRLFSTRNYVTTTSPASNTTQYSAVYLDWDAHHYVSAYDWELDTLPNFSSNAKRQGSTNYVGTSSTNTDTQVWTNNLFFGKTYYWRVRARNTVDTTAWVETRFFKVTNALNLTSPSNGTTQYSGLYLDWYSSYYVTAYQWQLDTSASFNSPLLRTGENLYTNTFSDNPDTYTLQKNLLFGQKYYWRVRARNTVDTTEWSSVWYFTTTNTLSLTSPSNGTTQYSGLYL</sequence>
<dbReference type="InterPro" id="IPR003961">
    <property type="entry name" value="FN3_dom"/>
</dbReference>
<dbReference type="RefSeq" id="WP_177199839.1">
    <property type="nucleotide sequence ID" value="NZ_FOLE01000002.1"/>
</dbReference>
<gene>
    <name evidence="3" type="ORF">SAMN05421780_102107</name>
</gene>
<feature type="domain" description="Fibronectin type-III" evidence="2">
    <location>
        <begin position="27"/>
        <end position="127"/>
    </location>
</feature>
<keyword evidence="4" id="KW-1185">Reference proteome</keyword>
<dbReference type="Proteomes" id="UP000199514">
    <property type="component" value="Unassembled WGS sequence"/>
</dbReference>
<dbReference type="SUPFAM" id="SSF49265">
    <property type="entry name" value="Fibronectin type III"/>
    <property type="match status" value="2"/>
</dbReference>
<dbReference type="InterPro" id="IPR013783">
    <property type="entry name" value="Ig-like_fold"/>
</dbReference>
<proteinExistence type="predicted"/>
<dbReference type="InterPro" id="IPR036116">
    <property type="entry name" value="FN3_sf"/>
</dbReference>
<organism evidence="3 4">
    <name type="scientific">Flexibacter flexilis DSM 6793</name>
    <dbReference type="NCBI Taxonomy" id="927664"/>
    <lineage>
        <taxon>Bacteria</taxon>
        <taxon>Pseudomonadati</taxon>
        <taxon>Bacteroidota</taxon>
        <taxon>Cytophagia</taxon>
        <taxon>Cytophagales</taxon>
        <taxon>Flexibacteraceae</taxon>
        <taxon>Flexibacter</taxon>
    </lineage>
</organism>
<dbReference type="EMBL" id="FOLE01000002">
    <property type="protein sequence ID" value="SFB96098.1"/>
    <property type="molecule type" value="Genomic_DNA"/>
</dbReference>
<evidence type="ECO:0000256" key="1">
    <source>
        <dbReference type="SAM" id="SignalP"/>
    </source>
</evidence>
<dbReference type="Gene3D" id="2.60.40.10">
    <property type="entry name" value="Immunoglobulins"/>
    <property type="match status" value="3"/>
</dbReference>
<evidence type="ECO:0000313" key="4">
    <source>
        <dbReference type="Proteomes" id="UP000199514"/>
    </source>
</evidence>
<evidence type="ECO:0000259" key="2">
    <source>
        <dbReference type="PROSITE" id="PS50853"/>
    </source>
</evidence>
<protein>
    <recommendedName>
        <fullName evidence="2">Fibronectin type-III domain-containing protein</fullName>
    </recommendedName>
</protein>
<reference evidence="3 4" key="1">
    <citation type="submission" date="2016-10" db="EMBL/GenBank/DDBJ databases">
        <authorList>
            <person name="de Groot N.N."/>
        </authorList>
    </citation>
    <scope>NUCLEOTIDE SEQUENCE [LARGE SCALE GENOMIC DNA]</scope>
    <source>
        <strain evidence="3 4">DSM 6793</strain>
    </source>
</reference>
<feature type="chain" id="PRO_5011663875" description="Fibronectin type-III domain-containing protein" evidence="1">
    <location>
        <begin position="24"/>
        <end position="345"/>
    </location>
</feature>
<keyword evidence="1" id="KW-0732">Signal</keyword>